<dbReference type="InterPro" id="IPR019826">
    <property type="entry name" value="Carboxylesterase_B_AS"/>
</dbReference>
<dbReference type="PANTHER" id="PTHR43918">
    <property type="entry name" value="ACETYLCHOLINESTERASE"/>
    <property type="match status" value="1"/>
</dbReference>
<proteinExistence type="inferred from homology"/>
<dbReference type="AlphaFoldDB" id="A0A1I0DMW7"/>
<dbReference type="GO" id="GO:0052689">
    <property type="term" value="F:carboxylic ester hydrolase activity"/>
    <property type="evidence" value="ECO:0007669"/>
    <property type="project" value="TreeGrafter"/>
</dbReference>
<dbReference type="PROSITE" id="PS00122">
    <property type="entry name" value="CARBOXYLESTERASE_B_1"/>
    <property type="match status" value="1"/>
</dbReference>
<dbReference type="STRING" id="349064.SAMN05660429_01589"/>
<dbReference type="OrthoDB" id="9775851at2"/>
<evidence type="ECO:0000256" key="1">
    <source>
        <dbReference type="ARBA" id="ARBA00005964"/>
    </source>
</evidence>
<dbReference type="Proteomes" id="UP000199308">
    <property type="component" value="Unassembled WGS sequence"/>
</dbReference>
<keyword evidence="2 3" id="KW-0378">Hydrolase</keyword>
<feature type="domain" description="Carboxylesterase type B" evidence="4">
    <location>
        <begin position="393"/>
        <end position="498"/>
    </location>
</feature>
<dbReference type="EC" id="3.1.1.-" evidence="3"/>
<evidence type="ECO:0000256" key="3">
    <source>
        <dbReference type="RuleBase" id="RU361235"/>
    </source>
</evidence>
<dbReference type="PANTHER" id="PTHR43918:SF4">
    <property type="entry name" value="CARBOXYLIC ESTER HYDROLASE"/>
    <property type="match status" value="1"/>
</dbReference>
<evidence type="ECO:0000259" key="4">
    <source>
        <dbReference type="Pfam" id="PF00135"/>
    </source>
</evidence>
<comment type="similarity">
    <text evidence="1 3">Belongs to the type-B carboxylesterase/lipase family.</text>
</comment>
<dbReference type="EMBL" id="FOHK01000006">
    <property type="protein sequence ID" value="SET33865.1"/>
    <property type="molecule type" value="Genomic_DNA"/>
</dbReference>
<evidence type="ECO:0000256" key="2">
    <source>
        <dbReference type="ARBA" id="ARBA00022801"/>
    </source>
</evidence>
<reference evidence="5 6" key="1">
    <citation type="submission" date="2016-10" db="EMBL/GenBank/DDBJ databases">
        <authorList>
            <person name="de Groot N.N."/>
        </authorList>
    </citation>
    <scope>NUCLEOTIDE SEQUENCE [LARGE SCALE GENOMIC DNA]</scope>
    <source>
        <strain evidence="5 6">DSM 19706</strain>
    </source>
</reference>
<protein>
    <recommendedName>
        <fullName evidence="3">Carboxylic ester hydrolase</fullName>
        <ecNumber evidence="3">3.1.1.-</ecNumber>
    </recommendedName>
</protein>
<dbReference type="InterPro" id="IPR029058">
    <property type="entry name" value="AB_hydrolase_fold"/>
</dbReference>
<dbReference type="RefSeq" id="WP_093329062.1">
    <property type="nucleotide sequence ID" value="NZ_AP027363.1"/>
</dbReference>
<dbReference type="InterPro" id="IPR050654">
    <property type="entry name" value="AChE-related_enzymes"/>
</dbReference>
<evidence type="ECO:0000313" key="5">
    <source>
        <dbReference type="EMBL" id="SET33865.1"/>
    </source>
</evidence>
<feature type="domain" description="Carboxylesterase type B" evidence="4">
    <location>
        <begin position="30"/>
        <end position="376"/>
    </location>
</feature>
<dbReference type="SUPFAM" id="SSF53474">
    <property type="entry name" value="alpha/beta-Hydrolases"/>
    <property type="match status" value="1"/>
</dbReference>
<accession>A0A1I0DMW7</accession>
<dbReference type="Pfam" id="PF00135">
    <property type="entry name" value="COesterase"/>
    <property type="match status" value="2"/>
</dbReference>
<gene>
    <name evidence="5" type="ORF">SAMN05660429_01589</name>
</gene>
<dbReference type="Gene3D" id="3.40.50.1820">
    <property type="entry name" value="alpha/beta hydrolase"/>
    <property type="match status" value="1"/>
</dbReference>
<dbReference type="InterPro" id="IPR019819">
    <property type="entry name" value="Carboxylesterase_B_CS"/>
</dbReference>
<keyword evidence="6" id="KW-1185">Reference proteome</keyword>
<organism evidence="5 6">
    <name type="scientific">Thalassotalea agarivorans</name>
    <name type="common">Thalassomonas agarivorans</name>
    <dbReference type="NCBI Taxonomy" id="349064"/>
    <lineage>
        <taxon>Bacteria</taxon>
        <taxon>Pseudomonadati</taxon>
        <taxon>Pseudomonadota</taxon>
        <taxon>Gammaproteobacteria</taxon>
        <taxon>Alteromonadales</taxon>
        <taxon>Colwelliaceae</taxon>
        <taxon>Thalassotalea</taxon>
    </lineage>
</organism>
<evidence type="ECO:0000313" key="6">
    <source>
        <dbReference type="Proteomes" id="UP000199308"/>
    </source>
</evidence>
<dbReference type="InterPro" id="IPR002018">
    <property type="entry name" value="CarbesteraseB"/>
</dbReference>
<name>A0A1I0DMW7_THASX</name>
<sequence>MALKTFFLISGLCFSAIVFPQESLQKNQTQVATAHTLYEGKVSNQNTNVISFKGIAYAKPPVGPLRWKKPQPISQYPKVTLADTFKSACYQDDYNIDWYKDVASRFGKNDLVMSMPNVSEDCLYLNIWKPLNTNLSPLPVMVWIHGGSNKAGWSYEPNYLGHNLAEKGNVIVISVAYRLGVFGFLAHSQFNQSDGKANFALHDQIAALHWIKQNISAFGGDANNITLFGESAGAANIGYLMAIPSANQLFNKAISQSGAFQLLANSDLREAQSVGNKLSKQLSSPSIEHLRTVPAETVWQAMKQIAPDYDYRAIVDNELFVDTPQKQFANQSSQSLLIGTNLNEFLMYQEAGDTAPVFDSKISSKTAQALILEKFNKIKDKRLALDWFDNFQYMACSSAILANAVNQQGGKAWLYRFDRVREGGEAIKAYHGAEIPYVFDSHDSWLPTNKADTTLTDIMMKAWVTFAKTGSPQSMPLMSDWLPYTFEQPSMFVFDEKSVLSGYADSNLCQQLEPIYLN</sequence>
<dbReference type="PROSITE" id="PS00941">
    <property type="entry name" value="CARBOXYLESTERASE_B_2"/>
    <property type="match status" value="1"/>
</dbReference>